<name>A0A1W1CXL7_9ZZZZ</name>
<protein>
    <recommendedName>
        <fullName evidence="2">DUF177 domain-containing protein</fullName>
    </recommendedName>
</protein>
<proteinExistence type="predicted"/>
<dbReference type="AlphaFoldDB" id="A0A1W1CXL7"/>
<gene>
    <name evidence="1" type="ORF">MNB_SV-3-407</name>
</gene>
<accession>A0A1W1CXL7</accession>
<evidence type="ECO:0000313" key="1">
    <source>
        <dbReference type="EMBL" id="SFV70590.1"/>
    </source>
</evidence>
<evidence type="ECO:0008006" key="2">
    <source>
        <dbReference type="Google" id="ProtNLM"/>
    </source>
</evidence>
<dbReference type="EMBL" id="FPHI01000052">
    <property type="protein sequence ID" value="SFV70590.1"/>
    <property type="molecule type" value="Genomic_DNA"/>
</dbReference>
<sequence length="124" mass="14001">MIIVFDKVSSTAKPIEVSFEGILLKGTLKKSGYHQITLDAVLSGSLELDCDRCGDTYDYAMDSKLILRLSDLLSEDKDDLDIIEFLDGKIDILYILESEINALKGSYHYCEKCNNSDKAFEIEY</sequence>
<reference evidence="1" key="1">
    <citation type="submission" date="2016-10" db="EMBL/GenBank/DDBJ databases">
        <authorList>
            <person name="de Groot N.N."/>
        </authorList>
    </citation>
    <scope>NUCLEOTIDE SEQUENCE</scope>
</reference>
<organism evidence="1">
    <name type="scientific">hydrothermal vent metagenome</name>
    <dbReference type="NCBI Taxonomy" id="652676"/>
    <lineage>
        <taxon>unclassified sequences</taxon>
        <taxon>metagenomes</taxon>
        <taxon>ecological metagenomes</taxon>
    </lineage>
</organism>